<evidence type="ECO:0000313" key="1">
    <source>
        <dbReference type="EMBL" id="AXK37988.1"/>
    </source>
</evidence>
<evidence type="ECO:0000313" key="2">
    <source>
        <dbReference type="Proteomes" id="UP000254537"/>
    </source>
</evidence>
<organism evidence="1 2">
    <name type="scientific">Crenobacter cavernae</name>
    <dbReference type="NCBI Taxonomy" id="2290923"/>
    <lineage>
        <taxon>Bacteria</taxon>
        <taxon>Pseudomonadati</taxon>
        <taxon>Pseudomonadota</taxon>
        <taxon>Betaproteobacteria</taxon>
        <taxon>Neisseriales</taxon>
        <taxon>Neisseriaceae</taxon>
        <taxon>Crenobacter</taxon>
    </lineage>
</organism>
<reference evidence="1 2" key="1">
    <citation type="submission" date="2018-07" db="EMBL/GenBank/DDBJ databases">
        <title>Crenobacter cavernae sp. nov., isolated from a karst cave.</title>
        <authorList>
            <person name="Zhu H."/>
        </authorList>
    </citation>
    <scope>NUCLEOTIDE SEQUENCE [LARGE SCALE GENOMIC DNA]</scope>
    <source>
        <strain evidence="1 2">K1W11S-77</strain>
    </source>
</reference>
<name>A0A345Y236_9NEIS</name>
<accession>A0A345Y236</accession>
<dbReference type="AlphaFoldDB" id="A0A345Y236"/>
<gene>
    <name evidence="1" type="ORF">DWG20_00280</name>
</gene>
<sequence length="135" mass="15465">MLMSDLEALLREIARQGLQSAPHALLRTVAERIWYHIDIPDLSLLEPELRPVVGYLVSRLLRVNTLDKERKMQLMAAIEPFLPEHPLPTRSRDPLAVSWGITDNFSPRFGELLPYQTRHYAAEYLARKKGKPPAA</sequence>
<dbReference type="Proteomes" id="UP000254537">
    <property type="component" value="Chromosome"/>
</dbReference>
<proteinExistence type="predicted"/>
<dbReference type="EMBL" id="CP031337">
    <property type="protein sequence ID" value="AXK37988.1"/>
    <property type="molecule type" value="Genomic_DNA"/>
</dbReference>
<dbReference type="KEGG" id="ccah:DWG20_00280"/>
<protein>
    <submittedName>
        <fullName evidence="1">Uncharacterized protein</fullName>
    </submittedName>
</protein>